<evidence type="ECO:0000313" key="4">
    <source>
        <dbReference type="RefSeq" id="XP_011506582.1"/>
    </source>
</evidence>
<feature type="region of interest" description="Disordered" evidence="2">
    <location>
        <begin position="201"/>
        <end position="229"/>
    </location>
</feature>
<dbReference type="GeneID" id="105369038"/>
<name>A0AAJ6YY44_9HYME</name>
<dbReference type="SUPFAM" id="SSF81296">
    <property type="entry name" value="E set domains"/>
    <property type="match status" value="1"/>
</dbReference>
<evidence type="ECO:0000256" key="2">
    <source>
        <dbReference type="SAM" id="MobiDB-lite"/>
    </source>
</evidence>
<dbReference type="PANTHER" id="PTHR11792">
    <property type="entry name" value="ARRESTIN"/>
    <property type="match status" value="1"/>
</dbReference>
<dbReference type="InterPro" id="IPR014756">
    <property type="entry name" value="Ig_E-set"/>
</dbReference>
<dbReference type="GO" id="GO:0002031">
    <property type="term" value="P:G protein-coupled receptor internalization"/>
    <property type="evidence" value="ECO:0007669"/>
    <property type="project" value="TreeGrafter"/>
</dbReference>
<dbReference type="AlphaFoldDB" id="A0AAJ6YY44"/>
<dbReference type="GO" id="GO:0005737">
    <property type="term" value="C:cytoplasm"/>
    <property type="evidence" value="ECO:0007669"/>
    <property type="project" value="TreeGrafter"/>
</dbReference>
<reference evidence="4" key="1">
    <citation type="submission" date="2025-08" db="UniProtKB">
        <authorList>
            <consortium name="RefSeq"/>
        </authorList>
    </citation>
    <scope>IDENTIFICATION</scope>
</reference>
<gene>
    <name evidence="4" type="primary">LOC105369038</name>
</gene>
<comment type="similarity">
    <text evidence="1">Belongs to the arrestin family.</text>
</comment>
<dbReference type="GO" id="GO:0007165">
    <property type="term" value="P:signal transduction"/>
    <property type="evidence" value="ECO:0007669"/>
    <property type="project" value="InterPro"/>
</dbReference>
<dbReference type="PANTHER" id="PTHR11792:SF18">
    <property type="entry name" value="FI20035P1"/>
    <property type="match status" value="1"/>
</dbReference>
<evidence type="ECO:0000256" key="1">
    <source>
        <dbReference type="ARBA" id="ARBA00005298"/>
    </source>
</evidence>
<keyword evidence="3" id="KW-1185">Reference proteome</keyword>
<dbReference type="GO" id="GO:0001664">
    <property type="term" value="F:G protein-coupled receptor binding"/>
    <property type="evidence" value="ECO:0007669"/>
    <property type="project" value="TreeGrafter"/>
</dbReference>
<dbReference type="Gene3D" id="2.60.40.640">
    <property type="match status" value="1"/>
</dbReference>
<feature type="region of interest" description="Disordered" evidence="2">
    <location>
        <begin position="150"/>
        <end position="187"/>
    </location>
</feature>
<organism evidence="3 4">
    <name type="scientific">Ceratosolen solmsi marchali</name>
    <dbReference type="NCBI Taxonomy" id="326594"/>
    <lineage>
        <taxon>Eukaryota</taxon>
        <taxon>Metazoa</taxon>
        <taxon>Ecdysozoa</taxon>
        <taxon>Arthropoda</taxon>
        <taxon>Hexapoda</taxon>
        <taxon>Insecta</taxon>
        <taxon>Pterygota</taxon>
        <taxon>Neoptera</taxon>
        <taxon>Endopterygota</taxon>
        <taxon>Hymenoptera</taxon>
        <taxon>Apocrita</taxon>
        <taxon>Proctotrupomorpha</taxon>
        <taxon>Chalcidoidea</taxon>
        <taxon>Agaonidae</taxon>
        <taxon>Agaoninae</taxon>
        <taxon>Ceratosolen</taxon>
    </lineage>
</organism>
<dbReference type="InterPro" id="IPR000698">
    <property type="entry name" value="Arrestin"/>
</dbReference>
<dbReference type="RefSeq" id="XP_011506582.1">
    <property type="nucleotide sequence ID" value="XM_011508280.1"/>
</dbReference>
<accession>A0AAJ6YY44</accession>
<dbReference type="InterPro" id="IPR014752">
    <property type="entry name" value="Arrestin-like_C"/>
</dbReference>
<evidence type="ECO:0000313" key="3">
    <source>
        <dbReference type="Proteomes" id="UP000695007"/>
    </source>
</evidence>
<dbReference type="Proteomes" id="UP000695007">
    <property type="component" value="Unplaced"/>
</dbReference>
<proteinExistence type="inferred from homology"/>
<dbReference type="KEGG" id="csol:105369038"/>
<protein>
    <submittedName>
        <fullName evidence="4">Arrestin homolog</fullName>
    </submittedName>
</protein>
<feature type="compositionally biased region" description="Acidic residues" evidence="2">
    <location>
        <begin position="220"/>
        <end position="229"/>
    </location>
</feature>
<sequence length="229" mass="25208">MNADIVQHVDVCMFSNGKFKNVVAQICSREGCPVEPGLSLSRTFILKPEKGSTKNWIALEDDPGYARASANLASTVVSSSNSPEDRNVFAIYVSYYVKVKIVVSPIGEWIGGVVSLKLPFTLAHNDRDLNYCDSPTLGHIMPSRILDKIETVDDPNEDTLPFIDKDNTSDEDQDESPGKNIERNTTNISDIGVLVPTTLASKQTKRRDSISNADLIEQQLSEEEVESST</sequence>